<dbReference type="EMBL" id="MPJZ01000004">
    <property type="protein sequence ID" value="OLU47409.1"/>
    <property type="molecule type" value="Genomic_DNA"/>
</dbReference>
<accession>A0A1Q9YNJ0</accession>
<evidence type="ECO:0000313" key="1">
    <source>
        <dbReference type="EMBL" id="OLU47409.1"/>
    </source>
</evidence>
<comment type="caution">
    <text evidence="1">The sequence shown here is derived from an EMBL/GenBank/DDBJ whole genome shotgun (WGS) entry which is preliminary data.</text>
</comment>
<organism evidence="1 2">
    <name type="scientific">Faecalibaculum rodentium</name>
    <dbReference type="NCBI Taxonomy" id="1702221"/>
    <lineage>
        <taxon>Bacteria</taxon>
        <taxon>Bacillati</taxon>
        <taxon>Bacillota</taxon>
        <taxon>Erysipelotrichia</taxon>
        <taxon>Erysipelotrichales</taxon>
        <taxon>Erysipelotrichaceae</taxon>
        <taxon>Faecalibaculum</taxon>
    </lineage>
</organism>
<dbReference type="Gene3D" id="3.30.200.120">
    <property type="match status" value="1"/>
</dbReference>
<proteinExistence type="predicted"/>
<reference evidence="1 2" key="1">
    <citation type="submission" date="2016-11" db="EMBL/GenBank/DDBJ databases">
        <title>Description of two novel members of the family Erysipelotrichaceae: Ileibacterium lipovorans gen. nov., sp. nov. and Dubosiella newyorkensis, gen. nov., sp. nov.</title>
        <authorList>
            <person name="Cox L.M."/>
            <person name="Sohn J."/>
            <person name="Tyrrell K.L."/>
            <person name="Citron D.M."/>
            <person name="Lawson P.A."/>
            <person name="Patel N.B."/>
            <person name="Iizumi T."/>
            <person name="Perez-Perez G.I."/>
            <person name="Goldstein E.J."/>
            <person name="Blaser M.J."/>
        </authorList>
    </citation>
    <scope>NUCLEOTIDE SEQUENCE [LARGE SCALE GENOMIC DNA]</scope>
    <source>
        <strain evidence="1 2">NYU-BL-K8</strain>
    </source>
</reference>
<sequence>MDRTEEKCKAESSRKTGCNGDILELSCEKVDWSNHGGSRRKKTLKTGDIIYMVKFPDRYKNAEGCLNYRNNQFSEYVGCHIYESLGRIYRTCR</sequence>
<evidence type="ECO:0000313" key="2">
    <source>
        <dbReference type="Proteomes" id="UP000186758"/>
    </source>
</evidence>
<gene>
    <name evidence="1" type="ORF">BO223_00080</name>
</gene>
<protein>
    <submittedName>
        <fullName evidence="1">Uncharacterized protein</fullName>
    </submittedName>
</protein>
<name>A0A1Q9YNJ0_9FIRM</name>
<dbReference type="AlphaFoldDB" id="A0A1Q9YNJ0"/>
<dbReference type="Proteomes" id="UP000186758">
    <property type="component" value="Unassembled WGS sequence"/>
</dbReference>